<evidence type="ECO:0000313" key="3">
    <source>
        <dbReference type="Proteomes" id="UP000298061"/>
    </source>
</evidence>
<comment type="caution">
    <text evidence="2">The sequence shown here is derived from an EMBL/GenBank/DDBJ whole genome shotgun (WGS) entry which is preliminary data.</text>
</comment>
<name>A0A4Y9ZX10_9AGAM</name>
<accession>A0A4Y9ZX10</accession>
<dbReference type="Proteomes" id="UP000298061">
    <property type="component" value="Unassembled WGS sequence"/>
</dbReference>
<dbReference type="STRING" id="135208.A0A4Y9ZX10"/>
<reference evidence="2 3" key="1">
    <citation type="submission" date="2019-02" db="EMBL/GenBank/DDBJ databases">
        <title>Genome sequencing of the rare red list fungi Hericium alpestre (H. flagellum).</title>
        <authorList>
            <person name="Buettner E."/>
            <person name="Kellner H."/>
        </authorList>
    </citation>
    <scope>NUCLEOTIDE SEQUENCE [LARGE SCALE GENOMIC DNA]</scope>
    <source>
        <strain evidence="2 3">DSM 108284</strain>
    </source>
</reference>
<dbReference type="Pfam" id="PF07727">
    <property type="entry name" value="RVT_2"/>
    <property type="match status" value="1"/>
</dbReference>
<dbReference type="EMBL" id="SFCI01000505">
    <property type="protein sequence ID" value="TFY79416.1"/>
    <property type="molecule type" value="Genomic_DNA"/>
</dbReference>
<evidence type="ECO:0000259" key="1">
    <source>
        <dbReference type="Pfam" id="PF07727"/>
    </source>
</evidence>
<keyword evidence="3" id="KW-1185">Reference proteome</keyword>
<organism evidence="2 3">
    <name type="scientific">Hericium alpestre</name>
    <dbReference type="NCBI Taxonomy" id="135208"/>
    <lineage>
        <taxon>Eukaryota</taxon>
        <taxon>Fungi</taxon>
        <taxon>Dikarya</taxon>
        <taxon>Basidiomycota</taxon>
        <taxon>Agaricomycotina</taxon>
        <taxon>Agaricomycetes</taxon>
        <taxon>Russulales</taxon>
        <taxon>Hericiaceae</taxon>
        <taxon>Hericium</taxon>
    </lineage>
</organism>
<protein>
    <recommendedName>
        <fullName evidence="1">Reverse transcriptase Ty1/copia-type domain-containing protein</fullName>
    </recommendedName>
</protein>
<dbReference type="OrthoDB" id="3059190at2759"/>
<dbReference type="AlphaFoldDB" id="A0A4Y9ZX10"/>
<proteinExistence type="predicted"/>
<gene>
    <name evidence="2" type="ORF">EWM64_g4598</name>
</gene>
<sequence>MDLVFFLAAHNGLHEVSGVALAKLYSNSLLATFNNHLLMANDSFNVHGRHRMHSELENNNSAGSIFEMSMHHDKSVDSGETVGAGMMPRAKRKSGWGLATTPATGDEPHTVNAVKVREDWLKWEAAISDELERLEKMGMWELTEKPAGTNVISSKWVFKIKRNNTGAISKYKARLVAQGFSQIPGIDFTDTFAPVAKLLSVRLVVALAAHFNYELHQMDVKNVYLNGDLKEEIYMKQPPGFPAPGQENKVCHLFKPIYELKQVEHHWYKKLCTAFLDMGFR</sequence>
<evidence type="ECO:0000313" key="2">
    <source>
        <dbReference type="EMBL" id="TFY79416.1"/>
    </source>
</evidence>
<feature type="domain" description="Reverse transcriptase Ty1/copia-type" evidence="1">
    <location>
        <begin position="139"/>
        <end position="280"/>
    </location>
</feature>
<dbReference type="InterPro" id="IPR013103">
    <property type="entry name" value="RVT_2"/>
</dbReference>